<dbReference type="Gene3D" id="1.10.1020.10">
    <property type="entry name" value="Adenine-specific Methyltransferase, Domain 2"/>
    <property type="match status" value="1"/>
</dbReference>
<accession>A0A6H1ZF73</accession>
<protein>
    <recommendedName>
        <fullName evidence="2">site-specific DNA-methyltransferase (adenine-specific)</fullName>
        <ecNumber evidence="2">2.1.1.72</ecNumber>
    </recommendedName>
</protein>
<dbReference type="PANTHER" id="PTHR30481:SF4">
    <property type="entry name" value="SITE-SPECIFIC DNA-METHYLTRANSFERASE (ADENINE-SPECIFIC)"/>
    <property type="match status" value="1"/>
</dbReference>
<evidence type="ECO:0000256" key="5">
    <source>
        <dbReference type="ARBA" id="ARBA00022691"/>
    </source>
</evidence>
<comment type="similarity">
    <text evidence="1">Belongs to the N(4)/N(6)-methyltransferase family.</text>
</comment>
<dbReference type="EMBL" id="MT144638">
    <property type="protein sequence ID" value="QJH96049.1"/>
    <property type="molecule type" value="Genomic_DNA"/>
</dbReference>
<dbReference type="GO" id="GO:1904047">
    <property type="term" value="F:S-adenosyl-L-methionine binding"/>
    <property type="evidence" value="ECO:0007669"/>
    <property type="project" value="TreeGrafter"/>
</dbReference>
<evidence type="ECO:0000256" key="3">
    <source>
        <dbReference type="ARBA" id="ARBA00022603"/>
    </source>
</evidence>
<dbReference type="Gene3D" id="3.40.50.150">
    <property type="entry name" value="Vaccinia Virus protein VP39"/>
    <property type="match status" value="1"/>
</dbReference>
<dbReference type="InterPro" id="IPR012327">
    <property type="entry name" value="MeTrfase_D12"/>
</dbReference>
<keyword evidence="5" id="KW-0949">S-adenosyl-L-methionine</keyword>
<evidence type="ECO:0000256" key="2">
    <source>
        <dbReference type="ARBA" id="ARBA00011900"/>
    </source>
</evidence>
<dbReference type="EC" id="2.1.1.72" evidence="2"/>
<reference evidence="7" key="1">
    <citation type="submission" date="2020-03" db="EMBL/GenBank/DDBJ databases">
        <title>The deep terrestrial virosphere.</title>
        <authorList>
            <person name="Holmfeldt K."/>
            <person name="Nilsson E."/>
            <person name="Simone D."/>
            <person name="Lopez-Fernandez M."/>
            <person name="Wu X."/>
            <person name="de Brujin I."/>
            <person name="Lundin D."/>
            <person name="Andersson A."/>
            <person name="Bertilsson S."/>
            <person name="Dopson M."/>
        </authorList>
    </citation>
    <scope>NUCLEOTIDE SEQUENCE</scope>
    <source>
        <strain evidence="7">TM448A00285</strain>
        <strain evidence="8">TM448B00616</strain>
    </source>
</reference>
<dbReference type="GO" id="GO:0009007">
    <property type="term" value="F:site-specific DNA-methyltransferase (adenine-specific) activity"/>
    <property type="evidence" value="ECO:0007669"/>
    <property type="project" value="UniProtKB-EC"/>
</dbReference>
<dbReference type="Pfam" id="PF02086">
    <property type="entry name" value="MethyltransfD12"/>
    <property type="match status" value="1"/>
</dbReference>
<gene>
    <name evidence="7" type="ORF">TM448A00285_0018</name>
    <name evidence="8" type="ORF">TM448B00616_0011</name>
</gene>
<dbReference type="PIRSF" id="PIRSF000398">
    <property type="entry name" value="M_m6A_EcoRV"/>
    <property type="match status" value="1"/>
</dbReference>
<evidence type="ECO:0000256" key="4">
    <source>
        <dbReference type="ARBA" id="ARBA00022679"/>
    </source>
</evidence>
<dbReference type="GO" id="GO:0043565">
    <property type="term" value="F:sequence-specific DNA binding"/>
    <property type="evidence" value="ECO:0007669"/>
    <property type="project" value="TreeGrafter"/>
</dbReference>
<dbReference type="SUPFAM" id="SSF53335">
    <property type="entry name" value="S-adenosyl-L-methionine-dependent methyltransferases"/>
    <property type="match status" value="1"/>
</dbReference>
<comment type="catalytic activity">
    <reaction evidence="6">
        <text>a 2'-deoxyadenosine in DNA + S-adenosyl-L-methionine = an N(6)-methyl-2'-deoxyadenosine in DNA + S-adenosyl-L-homocysteine + H(+)</text>
        <dbReference type="Rhea" id="RHEA:15197"/>
        <dbReference type="Rhea" id="RHEA-COMP:12418"/>
        <dbReference type="Rhea" id="RHEA-COMP:12419"/>
        <dbReference type="ChEBI" id="CHEBI:15378"/>
        <dbReference type="ChEBI" id="CHEBI:57856"/>
        <dbReference type="ChEBI" id="CHEBI:59789"/>
        <dbReference type="ChEBI" id="CHEBI:90615"/>
        <dbReference type="ChEBI" id="CHEBI:90616"/>
        <dbReference type="EC" id="2.1.1.72"/>
    </reaction>
</comment>
<name>A0A6H1ZF73_9ZZZZ</name>
<evidence type="ECO:0000313" key="8">
    <source>
        <dbReference type="EMBL" id="QJH96049.1"/>
    </source>
</evidence>
<dbReference type="GO" id="GO:0009307">
    <property type="term" value="P:DNA restriction-modification system"/>
    <property type="evidence" value="ECO:0007669"/>
    <property type="project" value="InterPro"/>
</dbReference>
<dbReference type="GO" id="GO:0006298">
    <property type="term" value="P:mismatch repair"/>
    <property type="evidence" value="ECO:0007669"/>
    <property type="project" value="TreeGrafter"/>
</dbReference>
<dbReference type="InterPro" id="IPR029063">
    <property type="entry name" value="SAM-dependent_MTases_sf"/>
</dbReference>
<keyword evidence="3 7" id="KW-0489">Methyltransferase</keyword>
<organism evidence="7">
    <name type="scientific">viral metagenome</name>
    <dbReference type="NCBI Taxonomy" id="1070528"/>
    <lineage>
        <taxon>unclassified sequences</taxon>
        <taxon>metagenomes</taxon>
        <taxon>organismal metagenomes</taxon>
    </lineage>
</organism>
<keyword evidence="4 7" id="KW-0808">Transferase</keyword>
<dbReference type="InterPro" id="IPR023095">
    <property type="entry name" value="Ade_MeTrfase_dom_2"/>
</dbReference>
<dbReference type="InterPro" id="IPR012263">
    <property type="entry name" value="M_m6A_EcoRV"/>
</dbReference>
<sequence>MEPFGGAASVLLQKPLSYIDVYNDLDRDVVTFFKALRDRPEELVRAIKLTPYAREEYQVSHESTDDELEQARRVYVRCWQGFGAKQTHSGWRYQLSRSRNMPLRSDWGRTEHLYLIAERLRCVQIEHEDAFEVIGRYDSSTTLFYVDPPYLASVRGHSRSYAFEMKDDEHVRLAEKLHAVKGMVIISGYQSELYESLYSDWDKRAWRTRNMRRKSILEFIWVSPNAQKQSPMLIVEKRE</sequence>
<dbReference type="AlphaFoldDB" id="A0A6H1ZF73"/>
<dbReference type="PANTHER" id="PTHR30481">
    <property type="entry name" value="DNA ADENINE METHYLASE"/>
    <property type="match status" value="1"/>
</dbReference>
<proteinExistence type="inferred from homology"/>
<evidence type="ECO:0000256" key="6">
    <source>
        <dbReference type="ARBA" id="ARBA00047942"/>
    </source>
</evidence>
<dbReference type="GO" id="GO:0032259">
    <property type="term" value="P:methylation"/>
    <property type="evidence" value="ECO:0007669"/>
    <property type="project" value="UniProtKB-KW"/>
</dbReference>
<evidence type="ECO:0000256" key="1">
    <source>
        <dbReference type="ARBA" id="ARBA00006594"/>
    </source>
</evidence>
<evidence type="ECO:0000313" key="7">
    <source>
        <dbReference type="EMBL" id="QJA45840.1"/>
    </source>
</evidence>
<dbReference type="EMBL" id="MT143998">
    <property type="protein sequence ID" value="QJA45840.1"/>
    <property type="molecule type" value="Genomic_DNA"/>
</dbReference>